<dbReference type="EMBL" id="KQ417446">
    <property type="protein sequence ID" value="KOF91950.1"/>
    <property type="molecule type" value="Genomic_DNA"/>
</dbReference>
<dbReference type="CDD" id="cd00892">
    <property type="entry name" value="PIKKc_ATR"/>
    <property type="match status" value="1"/>
</dbReference>
<dbReference type="OMA" id="GYLITKX"/>
<dbReference type="PROSITE" id="PS50290">
    <property type="entry name" value="PI3_4_KINASE_3"/>
    <property type="match status" value="1"/>
</dbReference>
<evidence type="ECO:0000259" key="14">
    <source>
        <dbReference type="PROSITE" id="PS50290"/>
    </source>
</evidence>
<dbReference type="STRING" id="37653.A0A0L8HT78"/>
<dbReference type="Pfam" id="PF02260">
    <property type="entry name" value="FATC"/>
    <property type="match status" value="1"/>
</dbReference>
<keyword evidence="8" id="KW-0418">Kinase</keyword>
<evidence type="ECO:0000256" key="6">
    <source>
        <dbReference type="ARBA" id="ARBA00022741"/>
    </source>
</evidence>
<dbReference type="Pfam" id="PF00454">
    <property type="entry name" value="PI3_PI4_kinase"/>
    <property type="match status" value="1"/>
</dbReference>
<name>A0A0L8HT78_OCTBM</name>
<gene>
    <name evidence="17" type="ORF">OCBIM_22007721mg</name>
</gene>
<feature type="repeat" description="TPR" evidence="13">
    <location>
        <begin position="1689"/>
        <end position="1722"/>
    </location>
</feature>
<dbReference type="PROSITE" id="PS50005">
    <property type="entry name" value="TPR"/>
    <property type="match status" value="1"/>
</dbReference>
<dbReference type="InterPro" id="IPR057564">
    <property type="entry name" value="HEAT_ATR"/>
</dbReference>
<dbReference type="Gene3D" id="1.10.1070.11">
    <property type="entry name" value="Phosphatidylinositol 3-/4-kinase, catalytic domain"/>
    <property type="match status" value="1"/>
</dbReference>
<dbReference type="InterPro" id="IPR003151">
    <property type="entry name" value="PIK-rel_kinase_FAT"/>
</dbReference>
<evidence type="ECO:0000256" key="13">
    <source>
        <dbReference type="PROSITE-ProRule" id="PRU00339"/>
    </source>
</evidence>
<evidence type="ECO:0000256" key="8">
    <source>
        <dbReference type="ARBA" id="ARBA00022777"/>
    </source>
</evidence>
<dbReference type="InterPro" id="IPR050517">
    <property type="entry name" value="DDR_Repair_Kinase"/>
</dbReference>
<dbReference type="InterPro" id="IPR011989">
    <property type="entry name" value="ARM-like"/>
</dbReference>
<dbReference type="SUPFAM" id="SSF56112">
    <property type="entry name" value="Protein kinase-like (PK-like)"/>
    <property type="match status" value="1"/>
</dbReference>
<dbReference type="Pfam" id="PF25030">
    <property type="entry name" value="M-HEAT_ATR"/>
    <property type="match status" value="1"/>
</dbReference>
<dbReference type="InterPro" id="IPR019734">
    <property type="entry name" value="TPR_rpt"/>
</dbReference>
<dbReference type="SUPFAM" id="SSF48371">
    <property type="entry name" value="ARM repeat"/>
    <property type="match status" value="2"/>
</dbReference>
<protein>
    <recommendedName>
        <fullName evidence="12">Serine/threonine-protein kinase ATR</fullName>
        <ecNumber evidence="3">2.7.11.1</ecNumber>
    </recommendedName>
</protein>
<feature type="domain" description="FATC" evidence="16">
    <location>
        <begin position="2627"/>
        <end position="2659"/>
    </location>
</feature>
<dbReference type="OrthoDB" id="381190at2759"/>
<evidence type="ECO:0000256" key="12">
    <source>
        <dbReference type="ARBA" id="ARBA00024420"/>
    </source>
</evidence>
<dbReference type="FunFam" id="3.30.1010.10:FF:000011">
    <property type="entry name" value="serine/threonine-protein kinase ATR"/>
    <property type="match status" value="1"/>
</dbReference>
<reference evidence="17" key="1">
    <citation type="submission" date="2015-07" db="EMBL/GenBank/DDBJ databases">
        <title>MeaNS - Measles Nucleotide Surveillance Program.</title>
        <authorList>
            <person name="Tran T."/>
            <person name="Druce J."/>
        </authorList>
    </citation>
    <scope>NUCLEOTIDE SEQUENCE</scope>
    <source>
        <strain evidence="17">UCB-OBI-ISO-001</strain>
        <tissue evidence="17">Gonad</tissue>
    </source>
</reference>
<proteinExistence type="inferred from homology"/>
<dbReference type="SMART" id="SM01343">
    <property type="entry name" value="FATC"/>
    <property type="match status" value="1"/>
</dbReference>
<feature type="domain" description="FAT" evidence="15">
    <location>
        <begin position="1630"/>
        <end position="2205"/>
    </location>
</feature>
<evidence type="ECO:0000259" key="15">
    <source>
        <dbReference type="PROSITE" id="PS51189"/>
    </source>
</evidence>
<dbReference type="SMART" id="SM00802">
    <property type="entry name" value="UME"/>
    <property type="match status" value="1"/>
</dbReference>
<dbReference type="GO" id="GO:0000077">
    <property type="term" value="P:DNA damage checkpoint signaling"/>
    <property type="evidence" value="ECO:0007669"/>
    <property type="project" value="TreeGrafter"/>
</dbReference>
<dbReference type="FunFam" id="1.10.1070.11:FF:000009">
    <property type="entry name" value="Putative serine/threonine-protein kinase ATR"/>
    <property type="match status" value="1"/>
</dbReference>
<evidence type="ECO:0000313" key="17">
    <source>
        <dbReference type="EMBL" id="KOF91950.1"/>
    </source>
</evidence>
<organism evidence="17">
    <name type="scientific">Octopus bimaculoides</name>
    <name type="common">California two-spotted octopus</name>
    <dbReference type="NCBI Taxonomy" id="37653"/>
    <lineage>
        <taxon>Eukaryota</taxon>
        <taxon>Metazoa</taxon>
        <taxon>Spiralia</taxon>
        <taxon>Lophotrochozoa</taxon>
        <taxon>Mollusca</taxon>
        <taxon>Cephalopoda</taxon>
        <taxon>Coleoidea</taxon>
        <taxon>Octopodiformes</taxon>
        <taxon>Octopoda</taxon>
        <taxon>Incirrata</taxon>
        <taxon>Octopodidae</taxon>
        <taxon>Octopus</taxon>
    </lineage>
</organism>
<dbReference type="KEGG" id="obi:106868981"/>
<evidence type="ECO:0000256" key="1">
    <source>
        <dbReference type="ARBA" id="ARBA00004123"/>
    </source>
</evidence>
<evidence type="ECO:0000259" key="16">
    <source>
        <dbReference type="PROSITE" id="PS51190"/>
    </source>
</evidence>
<dbReference type="PROSITE" id="PS00916">
    <property type="entry name" value="PI3_4_KINASE_2"/>
    <property type="match status" value="1"/>
</dbReference>
<evidence type="ECO:0000256" key="11">
    <source>
        <dbReference type="ARBA" id="ARBA00023242"/>
    </source>
</evidence>
<keyword evidence="4" id="KW-0723">Serine/threonine-protein kinase</keyword>
<dbReference type="SUPFAM" id="SSF48452">
    <property type="entry name" value="TPR-like"/>
    <property type="match status" value="1"/>
</dbReference>
<dbReference type="InterPro" id="IPR014009">
    <property type="entry name" value="PIK_FAT"/>
</dbReference>
<evidence type="ECO:0000256" key="9">
    <source>
        <dbReference type="ARBA" id="ARBA00022840"/>
    </source>
</evidence>
<dbReference type="PROSITE" id="PS51189">
    <property type="entry name" value="FAT"/>
    <property type="match status" value="1"/>
</dbReference>
<dbReference type="InterPro" id="IPR018936">
    <property type="entry name" value="PI3/4_kinase_CS"/>
</dbReference>
<dbReference type="PANTHER" id="PTHR11139:SF69">
    <property type="entry name" value="SERINE_THREONINE-PROTEIN KINASE ATR"/>
    <property type="match status" value="1"/>
</dbReference>
<dbReference type="Pfam" id="PF02259">
    <property type="entry name" value="FAT"/>
    <property type="match status" value="1"/>
</dbReference>
<evidence type="ECO:0000256" key="7">
    <source>
        <dbReference type="ARBA" id="ARBA00022763"/>
    </source>
</evidence>
<keyword evidence="13" id="KW-0802">TPR repeat</keyword>
<dbReference type="GO" id="GO:0000723">
    <property type="term" value="P:telomere maintenance"/>
    <property type="evidence" value="ECO:0007669"/>
    <property type="project" value="TreeGrafter"/>
</dbReference>
<keyword evidence="9" id="KW-0067">ATP-binding</keyword>
<sequence length="2659" mass="303675">MASTMDFNLLLELLKKYKTTSDTSQLTHAMLHIGQSLYDLDSVAKKLAGPTASMCHFLLKITSDILDEFKFTKNQQPSQDSPDECEAFMYWFTSQLLSLFTHPGCHQLHPKCVTLIVQFLNSLKINEPYLYHKILEKLACCLSELAVSESSGLESTDENKPIVLNLFNVDLRLISNFLPPSEQNTEIRQAVIKLGCESCEILQGNLTLVFSQQVRYLNGGWNTRLLSVLCPSLLAQIEYGDVPLKAASLQVIEQLLLLHGIPEFEQLEYLVAVLVAIPPMMYGDQAELTSKELSLMETAYVKTLNALLKADSSGIGNHLDIANLDLMLNKFIEFMSLCGWLQKLQQEPSADMCSAVSSFLNHILTKLKQIQNIFDSVYSPVINVLKEKLCHLLGRVYNKEFLVQNLCLLVSWEMESSCLNENDLSKETEEHQPKKAKLPYLPHLKSKTSNNSRKKITPEDKSKLFMEIKRKLEMFKGKSHNDSSGVLCMLTGVQVIVEVSVLLFHSFKDNPLQKKTKDGQPKVYSTDQKFTEWLSKEELTEISYLWKNLFSLCTSLQNADESKVKELLNCSLQVIAKSVAALLIVKDFSAAVPELVSEFVVLLSLPWLANNASWLDLHSADLKPMLEISGRLSPLLDDLTCQICMEVLCWIPKYIAGQWRCHIYKSVLANNLSLPLILQGIRSSVVLLHTLGDNYAHLMTELILPLFNMKNPTVDNSLASVFGELVCVLSGETEICQSNSFDSNGGEVNIFDLFKLKCKQCDDAKTSHKMLVSQTKLPIIQEMFVCFSGYKDISDTAYRTALAHSLLRVYNHVEIKLTEHWALNLLNYSLQLINDPDYDICILFSNCCWHLIKVSGLDVANIVFEKLKNSLADLKDTKSVKLQKSILMTVGLLGKYSSGPLLLDVTLFLLENIVSDVPVSSAVAYMQLQGISRAKKAGEKPFNIFMNYQQPICMFLVKTMDESCKLNIGKTAEQKLKEVSNVFDYVDIRAFIHSTERFLLPQLVAMASPTASSLIKLLATLLQVPSRKKLLISSTKYIFSYLIRHHNEQEIAKALQFHFAETEIELTYLLRIDFQRVHNELLLYLSTNYAEVFKGLQRLCSYDDFYRGQIATTEDMANYLQPRLLGILAFFDSQLLISSIPIEEKRLTLDSLNSIIQLMGAKHITFVRYKIMNTLRISLRFDEKDFLAIACQAWNSFIRSVELPALGDMLSPISATLLPLIQQLPAQSAEIFNYLIIENKDALCSHFQEIYFLPDIPELSNVNYVLKQYSSSLSSQSDLRTKITHTLRGVTHESLDVQIHALSNLRNLLHSSQRQLHQYMLDNETADPIVSQLISVLLSVCKVPDHRVRCLIGDCLGEIGAIDPGRLELTSNNPKEEMAKFQASTEDDNFAIGIINEIIRAFLAATETRVQDCASLALQDLLQIYKISDKPEENNEHGSERRLWNRFPEHVQEILQPLLNSKYISSSSFSWDNLQKPIYGSMKGSKYKEWICIWTTYLSSRVQQNHPLRVFQVCSPITRYDPSIALYILPHVVTQVLLDGTEGDIQDIYNEIMEVLHQIRKSDTRQGSVTDMRHMCAQTIFSVLDYLSKWRTNRAQLKVAEMPISKEPVYLKDSSYRTVNAFLNHIPQDVLAEACFNCNAFTRALMHFEHFIRNNDCNIQQHLDLLQRIYVALDEHDGVAGVAAIRQAQPTLVQQILAHQSIGQYQDAEACYERAVQLEPEEISHHHGWLRSLMELGQLNKALLHADGIIANHPSWSTQLNTYRVEATSKLGDWSKLESYVKLEKESNDWVVSLGKILLAIKDRHEESYQKHMNSACIEIMGPLSAASMESFSYLRGYEYIVRLHMLNEIEQAKKIIFDSKTLLKRSKSKQQSSSDSVSLDELLLQWDARSKLMQSPFRIQEPVLTLRRTLITLESCSNCSPQIGKWLLDTATAAREAGYLQTAYGSLIQAASSNLPEYCLEKAKWFWEKGQNDQALSCLEKGMAEHFPDLNQLKRDMSRSSKKKLFTYAQAQLLYTHYCDETSNTDSNTVLKQYRDVTDSCSEWEDGYFFLAKYYDKMKNNLIDDNENSVKQGEFNIFVVKNYGTSLQYGNQYIYQSLPRLLSLWLDYGSTVVQSELRDQTSNQTSHIQKLQSQKTILQNLNKVIEQISRKLAPYQLFTAFSQLISRICHANSDVFRHLVKIIAKLLYTFPAQAVWMLMAVSKSSYPKRVKRCQEIFNQAKLMKEELGKFLLDANKLTERLLELSERHCPDTQPLSLSLHFKSLKRLLDDPNFSNIIVPLQSSMTVTLPMTKTDNKVDHDPFPGDTVYISSFEDTIEILPSLQKPKKITIKGSDGHLYVMMCKPKDDLRKDCRLMEFTTIVNKFLRKDPEARKRQLHIRTYTVIPLNEECGIIEWVNNTSGLQYILRKLYREKGLQISNRELKNHIPALQAPLERKLELFKMLLNLHPSVFYEWFLRTFPDPTAWYNSRLAYARTSAVMDMVGYILGLGDRHGENILMDSTTGDCVHVDFNCLFNKGETFEWPERVPFRLTNNMVKAMGPMGYEGIFRQACEVTLKILRNQMDPLMSVLKPFIYDPLVEWQKLTKGQRSHQVSSGEITNEQAMTHVQMIEHRMRGIHASKTKPRGLPLSVEGQVNYLIHEATNEKLLCQMYIGWAPYL</sequence>
<evidence type="ECO:0000256" key="3">
    <source>
        <dbReference type="ARBA" id="ARBA00012513"/>
    </source>
</evidence>
<dbReference type="Gene3D" id="3.30.1010.10">
    <property type="entry name" value="Phosphatidylinositol 3-kinase Catalytic Subunit, Chain A, domain 4"/>
    <property type="match status" value="1"/>
</dbReference>
<dbReference type="InterPro" id="IPR011009">
    <property type="entry name" value="Kinase-like_dom_sf"/>
</dbReference>
<comment type="subcellular location">
    <subcellularLocation>
        <location evidence="1">Nucleus</location>
    </subcellularLocation>
</comment>
<dbReference type="InterPro" id="IPR000403">
    <property type="entry name" value="PI3/4_kinase_cat_dom"/>
</dbReference>
<dbReference type="InterPro" id="IPR056803">
    <property type="entry name" value="ATR-like_N-HEAT"/>
</dbReference>
<dbReference type="PANTHER" id="PTHR11139">
    <property type="entry name" value="ATAXIA TELANGIECTASIA MUTATED ATM -RELATED"/>
    <property type="match status" value="1"/>
</dbReference>
<dbReference type="EC" id="2.7.11.1" evidence="3"/>
<dbReference type="InterPro" id="IPR016024">
    <property type="entry name" value="ARM-type_fold"/>
</dbReference>
<evidence type="ECO:0000256" key="2">
    <source>
        <dbReference type="ARBA" id="ARBA00010769"/>
    </source>
</evidence>
<dbReference type="InterPro" id="IPR012993">
    <property type="entry name" value="UME"/>
</dbReference>
<dbReference type="PROSITE" id="PS51190">
    <property type="entry name" value="FATC"/>
    <property type="match status" value="1"/>
</dbReference>
<keyword evidence="10" id="KW-0234">DNA repair</keyword>
<dbReference type="GO" id="GO:0006281">
    <property type="term" value="P:DNA repair"/>
    <property type="evidence" value="ECO:0007669"/>
    <property type="project" value="UniProtKB-KW"/>
</dbReference>
<dbReference type="InterPro" id="IPR011990">
    <property type="entry name" value="TPR-like_helical_dom_sf"/>
</dbReference>
<dbReference type="GO" id="GO:0005634">
    <property type="term" value="C:nucleus"/>
    <property type="evidence" value="ECO:0007669"/>
    <property type="project" value="UniProtKB-SubCell"/>
</dbReference>
<evidence type="ECO:0000256" key="5">
    <source>
        <dbReference type="ARBA" id="ARBA00022679"/>
    </source>
</evidence>
<dbReference type="GO" id="GO:0005694">
    <property type="term" value="C:chromosome"/>
    <property type="evidence" value="ECO:0007669"/>
    <property type="project" value="TreeGrafter"/>
</dbReference>
<evidence type="ECO:0000256" key="4">
    <source>
        <dbReference type="ARBA" id="ARBA00022527"/>
    </source>
</evidence>
<keyword evidence="5" id="KW-0808">Transferase</keyword>
<dbReference type="Pfam" id="PF23593">
    <property type="entry name" value="HEAT_ATR"/>
    <property type="match status" value="1"/>
</dbReference>
<dbReference type="InterPro" id="IPR036940">
    <property type="entry name" value="PI3/4_kinase_cat_sf"/>
</dbReference>
<dbReference type="Pfam" id="PF25032">
    <property type="entry name" value="N-HEAT_ATR"/>
    <property type="match status" value="1"/>
</dbReference>
<dbReference type="Gene3D" id="1.25.10.10">
    <property type="entry name" value="Leucine-rich Repeat Variant"/>
    <property type="match status" value="1"/>
</dbReference>
<dbReference type="GO" id="GO:0004674">
    <property type="term" value="F:protein serine/threonine kinase activity"/>
    <property type="evidence" value="ECO:0007669"/>
    <property type="project" value="UniProtKB-KW"/>
</dbReference>
<feature type="domain" description="PI3K/PI4K catalytic" evidence="14">
    <location>
        <begin position="2313"/>
        <end position="2622"/>
    </location>
</feature>
<dbReference type="Pfam" id="PF08064">
    <property type="entry name" value="UME"/>
    <property type="match status" value="1"/>
</dbReference>
<keyword evidence="11" id="KW-0539">Nucleus</keyword>
<keyword evidence="6" id="KW-0547">Nucleotide-binding</keyword>
<keyword evidence="7" id="KW-0227">DNA damage</keyword>
<accession>A0A0L8HT78</accession>
<dbReference type="InterPro" id="IPR056802">
    <property type="entry name" value="ATR-like_M-HEAT"/>
</dbReference>
<dbReference type="GO" id="GO:0005524">
    <property type="term" value="F:ATP binding"/>
    <property type="evidence" value="ECO:0007669"/>
    <property type="project" value="UniProtKB-KW"/>
</dbReference>
<dbReference type="InterPro" id="IPR003152">
    <property type="entry name" value="FATC_dom"/>
</dbReference>
<dbReference type="SMART" id="SM00146">
    <property type="entry name" value="PI3Kc"/>
    <property type="match status" value="1"/>
</dbReference>
<evidence type="ECO:0000256" key="10">
    <source>
        <dbReference type="ARBA" id="ARBA00023204"/>
    </source>
</evidence>
<dbReference type="Gene3D" id="1.25.40.10">
    <property type="entry name" value="Tetratricopeptide repeat domain"/>
    <property type="match status" value="1"/>
</dbReference>
<comment type="similarity">
    <text evidence="2">Belongs to the PI3/PI4-kinase family. ATM subfamily.</text>
</comment>